<feature type="repeat" description="WD" evidence="1">
    <location>
        <begin position="179"/>
        <end position="221"/>
    </location>
</feature>
<dbReference type="STRING" id="38772.ENSGAGP00000007253"/>
<evidence type="ECO:0000313" key="3">
    <source>
        <dbReference type="Proteomes" id="UP000291020"/>
    </source>
</evidence>
<dbReference type="AlphaFoldDB" id="A0A452GYL7"/>
<keyword evidence="3" id="KW-1185">Reference proteome</keyword>
<dbReference type="InterPro" id="IPR036322">
    <property type="entry name" value="WD40_repeat_dom_sf"/>
</dbReference>
<evidence type="ECO:0000313" key="2">
    <source>
        <dbReference type="Ensembl" id="ENSGAGP00000007253.1"/>
    </source>
</evidence>
<keyword evidence="1" id="KW-0853">WD repeat</keyword>
<protein>
    <submittedName>
        <fullName evidence="2">Uncharacterized protein</fullName>
    </submittedName>
</protein>
<accession>A0A452GYL7</accession>
<reference evidence="2" key="3">
    <citation type="submission" date="2025-09" db="UniProtKB">
        <authorList>
            <consortium name="Ensembl"/>
        </authorList>
    </citation>
    <scope>IDENTIFICATION</scope>
</reference>
<dbReference type="SMART" id="SM00320">
    <property type="entry name" value="WD40"/>
    <property type="match status" value="5"/>
</dbReference>
<dbReference type="PANTHER" id="PTHR47822:SF3">
    <property type="entry name" value="ANAPHASE-PROMOTING COMPLEX SUBUNIT 4-LIKE WD40 DOMAIN-CONTAINING PROTEIN"/>
    <property type="match status" value="1"/>
</dbReference>
<organism evidence="2 3">
    <name type="scientific">Gopherus agassizii</name>
    <name type="common">Agassiz's desert tortoise</name>
    <dbReference type="NCBI Taxonomy" id="38772"/>
    <lineage>
        <taxon>Eukaryota</taxon>
        <taxon>Metazoa</taxon>
        <taxon>Chordata</taxon>
        <taxon>Craniata</taxon>
        <taxon>Vertebrata</taxon>
        <taxon>Euteleostomi</taxon>
        <taxon>Archelosauria</taxon>
        <taxon>Testudinata</taxon>
        <taxon>Testudines</taxon>
        <taxon>Cryptodira</taxon>
        <taxon>Durocryptodira</taxon>
        <taxon>Testudinoidea</taxon>
        <taxon>Testudinidae</taxon>
        <taxon>Gopherus</taxon>
    </lineage>
</organism>
<dbReference type="Proteomes" id="UP000291020">
    <property type="component" value="Unassembled WGS sequence"/>
</dbReference>
<sequence>MARRRLVRALLESRSTEREEAAQGPAQLCIRYQVPLSSDPHGIYSLRFAPAGGCLAAGFGNGAVQIVNVATASLHLSLFRGHRTRHAITALAYHPGRPSLLLAVGADGIISLYSMDSETPLATMTEKENEINAMDFCVDGSTYATAGKDRHIRLYDSHTNQLSHILQAPDFMTGDVTPSSGHSRRIFALRFHPEDRHMFLTAGWDDCVKIWDKRMAKEAQRVINGPHICGPGLDIQGNCVLTGSWVPHNALQLWDLRTSQLQKNLLFPGGPTQGQFLYAARFCDQDIVVAGGSGTSGASAIHTGTNQVLGEILLPNKPVQAVAVAPGGRVVAVAGVGGNLHIADLH</sequence>
<dbReference type="PANTHER" id="PTHR47822">
    <property type="entry name" value="CARBOHYDRATE BINDING DOMAIN CONTAINING PROTEIN"/>
    <property type="match status" value="1"/>
</dbReference>
<proteinExistence type="predicted"/>
<evidence type="ECO:0000256" key="1">
    <source>
        <dbReference type="PROSITE-ProRule" id="PRU00221"/>
    </source>
</evidence>
<dbReference type="SUPFAM" id="SSF50978">
    <property type="entry name" value="WD40 repeat-like"/>
    <property type="match status" value="1"/>
</dbReference>
<dbReference type="PROSITE" id="PS50294">
    <property type="entry name" value="WD_REPEATS_REGION"/>
    <property type="match status" value="1"/>
</dbReference>
<name>A0A452GYL7_9SAUR</name>
<dbReference type="Gene3D" id="2.130.10.10">
    <property type="entry name" value="YVTN repeat-like/Quinoprotein amine dehydrogenase"/>
    <property type="match status" value="2"/>
</dbReference>
<dbReference type="Pfam" id="PF00400">
    <property type="entry name" value="WD40"/>
    <property type="match status" value="3"/>
</dbReference>
<reference evidence="2" key="2">
    <citation type="submission" date="2025-08" db="UniProtKB">
        <authorList>
            <consortium name="Ensembl"/>
        </authorList>
    </citation>
    <scope>IDENTIFICATION</scope>
</reference>
<dbReference type="Ensembl" id="ENSGAGT00000008386.1">
    <property type="protein sequence ID" value="ENSGAGP00000007253.1"/>
    <property type="gene ID" value="ENSGAGG00000005827.1"/>
</dbReference>
<feature type="repeat" description="WD" evidence="1">
    <location>
        <begin position="124"/>
        <end position="165"/>
    </location>
</feature>
<dbReference type="InterPro" id="IPR015943">
    <property type="entry name" value="WD40/YVTN_repeat-like_dom_sf"/>
</dbReference>
<dbReference type="InterPro" id="IPR001680">
    <property type="entry name" value="WD40_rpt"/>
</dbReference>
<reference evidence="3" key="1">
    <citation type="journal article" date="2017" name="PLoS ONE">
        <title>The Agassiz's desert tortoise genome provides a resource for the conservation of a threatened species.</title>
        <authorList>
            <person name="Tollis M."/>
            <person name="DeNardo D.F."/>
            <person name="Cornelius J.A."/>
            <person name="Dolby G.A."/>
            <person name="Edwards T."/>
            <person name="Henen B.T."/>
            <person name="Karl A.E."/>
            <person name="Murphy R.W."/>
            <person name="Kusumi K."/>
        </authorList>
    </citation>
    <scope>NUCLEOTIDE SEQUENCE [LARGE SCALE GENOMIC DNA]</scope>
</reference>
<dbReference type="PROSITE" id="PS50082">
    <property type="entry name" value="WD_REPEATS_2"/>
    <property type="match status" value="2"/>
</dbReference>